<dbReference type="AlphaFoldDB" id="A0A7W5E857"/>
<organism evidence="1 2">
    <name type="scientific">Pseudoduganella umbonata</name>
    <dbReference type="NCBI Taxonomy" id="864828"/>
    <lineage>
        <taxon>Bacteria</taxon>
        <taxon>Pseudomonadati</taxon>
        <taxon>Pseudomonadota</taxon>
        <taxon>Betaproteobacteria</taxon>
        <taxon>Burkholderiales</taxon>
        <taxon>Oxalobacteraceae</taxon>
        <taxon>Telluria group</taxon>
        <taxon>Pseudoduganella</taxon>
    </lineage>
</organism>
<accession>A0A7W5E857</accession>
<comment type="caution">
    <text evidence="1">The sequence shown here is derived from an EMBL/GenBank/DDBJ whole genome shotgun (WGS) entry which is preliminary data.</text>
</comment>
<evidence type="ECO:0008006" key="3">
    <source>
        <dbReference type="Google" id="ProtNLM"/>
    </source>
</evidence>
<dbReference type="EMBL" id="JACHXS010000002">
    <property type="protein sequence ID" value="MBB3220433.1"/>
    <property type="molecule type" value="Genomic_DNA"/>
</dbReference>
<protein>
    <recommendedName>
        <fullName evidence="3">PEP-CTERM sorting domain-containing protein</fullName>
    </recommendedName>
</protein>
<reference evidence="1 2" key="1">
    <citation type="submission" date="2020-08" db="EMBL/GenBank/DDBJ databases">
        <title>Genomic Encyclopedia of Type Strains, Phase III (KMG-III): the genomes of soil and plant-associated and newly described type strains.</title>
        <authorList>
            <person name="Whitman W."/>
        </authorList>
    </citation>
    <scope>NUCLEOTIDE SEQUENCE [LARGE SCALE GENOMIC DNA]</scope>
    <source>
        <strain evidence="1 2">CECT 7753</strain>
    </source>
</reference>
<name>A0A7W5E857_9BURK</name>
<sequence>MLSIAMAPGAQAIPLSTLLAGGTLNAGGLAFSDFGASYGASDPLRVFNAANIDVTVTSDGAPLGAGLRFDMRGNELAVHGNGVYAFVGLQMSFRVAMLDPALAGLGAALAMESRTIDMRHDDSGVYIADSVRGRPGGNGPVGFPGMGWDWNFPIPSFRTTDLASLAPQPGIWVDKHMLVWAVDRADTVALMVSSQRFSVELPEPGSLPLLAIAALAAAAVLRSKRPAV</sequence>
<evidence type="ECO:0000313" key="2">
    <source>
        <dbReference type="Proteomes" id="UP000584325"/>
    </source>
</evidence>
<dbReference type="RefSeq" id="WP_221403794.1">
    <property type="nucleotide sequence ID" value="NZ_JACHXS010000002.1"/>
</dbReference>
<evidence type="ECO:0000313" key="1">
    <source>
        <dbReference type="EMBL" id="MBB3220433.1"/>
    </source>
</evidence>
<dbReference type="Proteomes" id="UP000584325">
    <property type="component" value="Unassembled WGS sequence"/>
</dbReference>
<gene>
    <name evidence="1" type="ORF">FHS02_001232</name>
</gene>
<proteinExistence type="predicted"/>